<reference evidence="2 3" key="1">
    <citation type="journal article" date="2014" name="Agronomy (Basel)">
        <title>A Draft Genome Sequence for Ensete ventricosum, the Drought-Tolerant Tree Against Hunger.</title>
        <authorList>
            <person name="Harrison J."/>
            <person name="Moore K.A."/>
            <person name="Paszkiewicz K."/>
            <person name="Jones T."/>
            <person name="Grant M."/>
            <person name="Ambacheew D."/>
            <person name="Muzemil S."/>
            <person name="Studholme D.J."/>
        </authorList>
    </citation>
    <scope>NUCLEOTIDE SEQUENCE [LARGE SCALE GENOMIC DNA]</scope>
</reference>
<dbReference type="Proteomes" id="UP000287651">
    <property type="component" value="Unassembled WGS sequence"/>
</dbReference>
<feature type="compositionally biased region" description="Basic and acidic residues" evidence="1">
    <location>
        <begin position="1"/>
        <end position="10"/>
    </location>
</feature>
<evidence type="ECO:0000313" key="3">
    <source>
        <dbReference type="Proteomes" id="UP000287651"/>
    </source>
</evidence>
<feature type="compositionally biased region" description="Basic residues" evidence="1">
    <location>
        <begin position="30"/>
        <end position="56"/>
    </location>
</feature>
<protein>
    <submittedName>
        <fullName evidence="2">Uncharacterized protein</fullName>
    </submittedName>
</protein>
<gene>
    <name evidence="2" type="ORF">B296_00030265</name>
</gene>
<accession>A0A427A3F9</accession>
<evidence type="ECO:0000313" key="2">
    <source>
        <dbReference type="EMBL" id="RRT70790.1"/>
    </source>
</evidence>
<feature type="region of interest" description="Disordered" evidence="1">
    <location>
        <begin position="1"/>
        <end position="69"/>
    </location>
</feature>
<feature type="non-terminal residue" evidence="2">
    <location>
        <position position="1"/>
    </location>
</feature>
<proteinExistence type="predicted"/>
<name>A0A427A3F9_ENSVE</name>
<evidence type="ECO:0000256" key="1">
    <source>
        <dbReference type="SAM" id="MobiDB-lite"/>
    </source>
</evidence>
<comment type="caution">
    <text evidence="2">The sequence shown here is derived from an EMBL/GenBank/DDBJ whole genome shotgun (WGS) entry which is preliminary data.</text>
</comment>
<dbReference type="AlphaFoldDB" id="A0A427A3F9"/>
<dbReference type="EMBL" id="AMZH03003903">
    <property type="protein sequence ID" value="RRT70790.1"/>
    <property type="molecule type" value="Genomic_DNA"/>
</dbReference>
<organism evidence="2 3">
    <name type="scientific">Ensete ventricosum</name>
    <name type="common">Abyssinian banana</name>
    <name type="synonym">Musa ensete</name>
    <dbReference type="NCBI Taxonomy" id="4639"/>
    <lineage>
        <taxon>Eukaryota</taxon>
        <taxon>Viridiplantae</taxon>
        <taxon>Streptophyta</taxon>
        <taxon>Embryophyta</taxon>
        <taxon>Tracheophyta</taxon>
        <taxon>Spermatophyta</taxon>
        <taxon>Magnoliopsida</taxon>
        <taxon>Liliopsida</taxon>
        <taxon>Zingiberales</taxon>
        <taxon>Musaceae</taxon>
        <taxon>Ensete</taxon>
    </lineage>
</organism>
<sequence length="155" mass="17326">KGKGRVELASRNRGRRSVVGDRVAPTPRHAPPRGLRRSAYVHKKNRGRAWPRRTRRNPWNPPPPTPNPDFGFILARNPRHSVPGRPYTSIYMAGAWDLAVSRGWGLGWTVAGEGQGSGVRAVAFLDPSARCRVPVPLQVGLRPRMNPVFVLFWLN</sequence>